<sequence>MIFPDDADTYLVARSRRELLDALLAHLPEEPELWQLQMIATACLGHREPLAVVVGSMD</sequence>
<protein>
    <submittedName>
        <fullName evidence="1">Uncharacterized protein</fullName>
    </submittedName>
</protein>
<name>A0ABY8VLZ6_9CORY</name>
<organism evidence="1 2">
    <name type="scientific">Corynebacterium suedekumii</name>
    <dbReference type="NCBI Taxonomy" id="3049801"/>
    <lineage>
        <taxon>Bacteria</taxon>
        <taxon>Bacillati</taxon>
        <taxon>Actinomycetota</taxon>
        <taxon>Actinomycetes</taxon>
        <taxon>Mycobacteriales</taxon>
        <taxon>Corynebacteriaceae</taxon>
        <taxon>Corynebacterium</taxon>
    </lineage>
</organism>
<dbReference type="EMBL" id="CP126970">
    <property type="protein sequence ID" value="WIM69243.1"/>
    <property type="molecule type" value="Genomic_DNA"/>
</dbReference>
<dbReference type="RefSeq" id="WP_284873838.1">
    <property type="nucleotide sequence ID" value="NZ_CP126970.1"/>
</dbReference>
<proteinExistence type="predicted"/>
<accession>A0ABY8VLZ6</accession>
<reference evidence="1 2" key="1">
    <citation type="submission" date="2023-05" db="EMBL/GenBank/DDBJ databases">
        <title>Corynebacterium suedekumii sp. nov. and Corynebacterium breve sp. nov. isolated from raw cow's milk.</title>
        <authorList>
            <person name="Baer M.K."/>
            <person name="Mehl L."/>
            <person name="Hellmuth R."/>
            <person name="Marke G."/>
            <person name="Lipski A."/>
        </authorList>
    </citation>
    <scope>NUCLEOTIDE SEQUENCE [LARGE SCALE GENOMIC DNA]</scope>
    <source>
        <strain evidence="1 2">LM112</strain>
    </source>
</reference>
<gene>
    <name evidence="1" type="ORF">QP029_08100</name>
</gene>
<evidence type="ECO:0000313" key="1">
    <source>
        <dbReference type="EMBL" id="WIM69243.1"/>
    </source>
</evidence>
<evidence type="ECO:0000313" key="2">
    <source>
        <dbReference type="Proteomes" id="UP001238805"/>
    </source>
</evidence>
<keyword evidence="2" id="KW-1185">Reference proteome</keyword>
<dbReference type="Proteomes" id="UP001238805">
    <property type="component" value="Chromosome"/>
</dbReference>